<keyword evidence="8" id="KW-1185">Reference proteome</keyword>
<dbReference type="InterPro" id="IPR015424">
    <property type="entry name" value="PyrdxlP-dep_Trfase"/>
</dbReference>
<dbReference type="Gene3D" id="3.90.1150.10">
    <property type="entry name" value="Aspartate Aminotransferase, domain 1"/>
    <property type="match status" value="1"/>
</dbReference>
<sequence>MNKIEQTMHVIREQISSKQLLEGSRLVSVRRMASQLNHSVSTVVEAYARLVGEGLIESRAGAGFYVCGRHVRLPIASNMQPYHREIDPLWISRQSLDAPTDMLKPGCGWLPESWMPEQSIRKALKVVSRLGADVLTNYSSPQGHLGLRQWIARKKQFNDQYIHESQIILTDSATQSIDLVFQLLLQPGDVILIDDPCYFNFHVLAKKHHLHSIAIPMLKDGPDIKSFTEALAFKPKLYLTNSGIHNPTGAVLTTQVAYQIAKLAESANVTIVEDDIFADFEILPAPKYAALAGLNQVVQLGSFSKTLSAAVRCGYIIANPNRVDALIDLKIATQFSNAQLNAEIVYQALTDSAYRKHVEWIKNHAVAAMNQTIQRLAALNIKPWIIPKGGIFLWCELPLQLDAAAISKICLQHGVLLAPGSSFSQSQQARHFLRFNVAQCNDKKIYDVLALAIQRCTSTDSMLME</sequence>
<dbReference type="Pfam" id="PF00392">
    <property type="entry name" value="GntR"/>
    <property type="match status" value="1"/>
</dbReference>
<dbReference type="InterPro" id="IPR036390">
    <property type="entry name" value="WH_DNA-bd_sf"/>
</dbReference>
<dbReference type="InterPro" id="IPR036388">
    <property type="entry name" value="WH-like_DNA-bd_sf"/>
</dbReference>
<dbReference type="GO" id="GO:0003677">
    <property type="term" value="F:DNA binding"/>
    <property type="evidence" value="ECO:0007669"/>
    <property type="project" value="UniProtKB-KW"/>
</dbReference>
<dbReference type="Gene3D" id="1.10.10.10">
    <property type="entry name" value="Winged helix-like DNA-binding domain superfamily/Winged helix DNA-binding domain"/>
    <property type="match status" value="1"/>
</dbReference>
<dbReference type="PROSITE" id="PS50949">
    <property type="entry name" value="HTH_GNTR"/>
    <property type="match status" value="1"/>
</dbReference>
<comment type="caution">
    <text evidence="7">The sequence shown here is derived from an EMBL/GenBank/DDBJ whole genome shotgun (WGS) entry which is preliminary data.</text>
</comment>
<dbReference type="CDD" id="cd07377">
    <property type="entry name" value="WHTH_GntR"/>
    <property type="match status" value="1"/>
</dbReference>
<protein>
    <submittedName>
        <fullName evidence="7">DNA-binding transcriptional MocR family regulator</fullName>
    </submittedName>
</protein>
<dbReference type="SUPFAM" id="SSF46785">
    <property type="entry name" value="Winged helix' DNA-binding domain"/>
    <property type="match status" value="1"/>
</dbReference>
<dbReference type="EMBL" id="SLVJ01000013">
    <property type="protein sequence ID" value="TCM66416.1"/>
    <property type="molecule type" value="Genomic_DNA"/>
</dbReference>
<keyword evidence="5" id="KW-0804">Transcription</keyword>
<accession>A0A4R1XRF9</accession>
<evidence type="ECO:0000256" key="5">
    <source>
        <dbReference type="ARBA" id="ARBA00023163"/>
    </source>
</evidence>
<evidence type="ECO:0000256" key="2">
    <source>
        <dbReference type="ARBA" id="ARBA00022898"/>
    </source>
</evidence>
<dbReference type="Gene3D" id="3.40.640.10">
    <property type="entry name" value="Type I PLP-dependent aspartate aminotransferase-like (Major domain)"/>
    <property type="match status" value="1"/>
</dbReference>
<organism evidence="7 8">
    <name type="scientific">Acinetobacter calcoaceticus</name>
    <dbReference type="NCBI Taxonomy" id="471"/>
    <lineage>
        <taxon>Bacteria</taxon>
        <taxon>Pseudomonadati</taxon>
        <taxon>Pseudomonadota</taxon>
        <taxon>Gammaproteobacteria</taxon>
        <taxon>Moraxellales</taxon>
        <taxon>Moraxellaceae</taxon>
        <taxon>Acinetobacter</taxon>
        <taxon>Acinetobacter calcoaceticus/baumannii complex</taxon>
    </lineage>
</organism>
<dbReference type="OrthoDB" id="9802328at2"/>
<keyword evidence="3" id="KW-0805">Transcription regulation</keyword>
<evidence type="ECO:0000256" key="3">
    <source>
        <dbReference type="ARBA" id="ARBA00023015"/>
    </source>
</evidence>
<proteinExistence type="inferred from homology"/>
<gene>
    <name evidence="7" type="ORF">EC844_11316</name>
</gene>
<dbReference type="InterPro" id="IPR000524">
    <property type="entry name" value="Tscrpt_reg_HTH_GntR"/>
</dbReference>
<dbReference type="PANTHER" id="PTHR46577">
    <property type="entry name" value="HTH-TYPE TRANSCRIPTIONAL REGULATORY PROTEIN GABR"/>
    <property type="match status" value="1"/>
</dbReference>
<dbReference type="GO" id="GO:0030170">
    <property type="term" value="F:pyridoxal phosphate binding"/>
    <property type="evidence" value="ECO:0007669"/>
    <property type="project" value="InterPro"/>
</dbReference>
<dbReference type="CDD" id="cd00609">
    <property type="entry name" value="AAT_like"/>
    <property type="match status" value="1"/>
</dbReference>
<reference evidence="7 8" key="1">
    <citation type="submission" date="2019-03" db="EMBL/GenBank/DDBJ databases">
        <title>Genomic analyses of the natural microbiome of Caenorhabditis elegans.</title>
        <authorList>
            <person name="Samuel B."/>
        </authorList>
    </citation>
    <scope>NUCLEOTIDE SEQUENCE [LARGE SCALE GENOMIC DNA]</scope>
    <source>
        <strain evidence="7 8">JUb89</strain>
    </source>
</reference>
<name>A0A4R1XRF9_ACICA</name>
<keyword evidence="4 7" id="KW-0238">DNA-binding</keyword>
<dbReference type="SMART" id="SM00345">
    <property type="entry name" value="HTH_GNTR"/>
    <property type="match status" value="1"/>
</dbReference>
<dbReference type="GO" id="GO:0003700">
    <property type="term" value="F:DNA-binding transcription factor activity"/>
    <property type="evidence" value="ECO:0007669"/>
    <property type="project" value="InterPro"/>
</dbReference>
<evidence type="ECO:0000313" key="8">
    <source>
        <dbReference type="Proteomes" id="UP000294963"/>
    </source>
</evidence>
<dbReference type="PANTHER" id="PTHR46577:SF2">
    <property type="entry name" value="TRANSCRIPTIONAL REGULATORY PROTEIN"/>
    <property type="match status" value="1"/>
</dbReference>
<comment type="similarity">
    <text evidence="1">In the C-terminal section; belongs to the class-I pyridoxal-phosphate-dependent aminotransferase family.</text>
</comment>
<evidence type="ECO:0000313" key="7">
    <source>
        <dbReference type="EMBL" id="TCM66416.1"/>
    </source>
</evidence>
<evidence type="ECO:0000256" key="1">
    <source>
        <dbReference type="ARBA" id="ARBA00005384"/>
    </source>
</evidence>
<dbReference type="InterPro" id="IPR015421">
    <property type="entry name" value="PyrdxlP-dep_Trfase_major"/>
</dbReference>
<dbReference type="InterPro" id="IPR004839">
    <property type="entry name" value="Aminotransferase_I/II_large"/>
</dbReference>
<dbReference type="SUPFAM" id="SSF53383">
    <property type="entry name" value="PLP-dependent transferases"/>
    <property type="match status" value="1"/>
</dbReference>
<keyword evidence="2" id="KW-0663">Pyridoxal phosphate</keyword>
<evidence type="ECO:0000256" key="4">
    <source>
        <dbReference type="ARBA" id="ARBA00023125"/>
    </source>
</evidence>
<dbReference type="InterPro" id="IPR015422">
    <property type="entry name" value="PyrdxlP-dep_Trfase_small"/>
</dbReference>
<evidence type="ECO:0000259" key="6">
    <source>
        <dbReference type="PROSITE" id="PS50949"/>
    </source>
</evidence>
<dbReference type="InterPro" id="IPR051446">
    <property type="entry name" value="HTH_trans_reg/aminotransferase"/>
</dbReference>
<dbReference type="AlphaFoldDB" id="A0A4R1XRF9"/>
<dbReference type="Proteomes" id="UP000294963">
    <property type="component" value="Unassembled WGS sequence"/>
</dbReference>
<dbReference type="Pfam" id="PF00155">
    <property type="entry name" value="Aminotran_1_2"/>
    <property type="match status" value="1"/>
</dbReference>
<feature type="domain" description="HTH gntR-type" evidence="6">
    <location>
        <begin position="1"/>
        <end position="69"/>
    </location>
</feature>